<sequence length="35" mass="3935">MARPHALPNNKEAALRSQTLRLASLLCFTMYSITD</sequence>
<name>A0ABS4FAC1_9BACL</name>
<comment type="caution">
    <text evidence="1">The sequence shown here is derived from an EMBL/GenBank/DDBJ whole genome shotgun (WGS) entry which is preliminary data.</text>
</comment>
<evidence type="ECO:0000313" key="2">
    <source>
        <dbReference type="Proteomes" id="UP000706926"/>
    </source>
</evidence>
<reference evidence="1 2" key="1">
    <citation type="submission" date="2021-03" db="EMBL/GenBank/DDBJ databases">
        <title>Genomic Encyclopedia of Type Strains, Phase IV (KMG-IV): sequencing the most valuable type-strain genomes for metagenomic binning, comparative biology and taxonomic classification.</title>
        <authorList>
            <person name="Goeker M."/>
        </authorList>
    </citation>
    <scope>NUCLEOTIDE SEQUENCE [LARGE SCALE GENOMIC DNA]</scope>
    <source>
        <strain evidence="1 2">DSM 15596</strain>
    </source>
</reference>
<accession>A0ABS4FAC1</accession>
<dbReference type="EMBL" id="JAGGKI010000005">
    <property type="protein sequence ID" value="MBP1893163.1"/>
    <property type="molecule type" value="Genomic_DNA"/>
</dbReference>
<dbReference type="Proteomes" id="UP000706926">
    <property type="component" value="Unassembled WGS sequence"/>
</dbReference>
<proteinExistence type="predicted"/>
<evidence type="ECO:0000313" key="1">
    <source>
        <dbReference type="EMBL" id="MBP1893163.1"/>
    </source>
</evidence>
<keyword evidence="2" id="KW-1185">Reference proteome</keyword>
<protein>
    <submittedName>
        <fullName evidence="1">Uncharacterized protein</fullName>
    </submittedName>
</protein>
<organism evidence="1 2">
    <name type="scientific">Paenibacillus lactis</name>
    <dbReference type="NCBI Taxonomy" id="228574"/>
    <lineage>
        <taxon>Bacteria</taxon>
        <taxon>Bacillati</taxon>
        <taxon>Bacillota</taxon>
        <taxon>Bacilli</taxon>
        <taxon>Bacillales</taxon>
        <taxon>Paenibacillaceae</taxon>
        <taxon>Paenibacillus</taxon>
    </lineage>
</organism>
<gene>
    <name evidence="1" type="ORF">J2Z18_002265</name>
</gene>